<keyword evidence="3" id="KW-1185">Reference proteome</keyword>
<name>E3MN69_CAERE</name>
<organism evidence="3">
    <name type="scientific">Caenorhabditis remanei</name>
    <name type="common">Caenorhabditis vulgaris</name>
    <dbReference type="NCBI Taxonomy" id="31234"/>
    <lineage>
        <taxon>Eukaryota</taxon>
        <taxon>Metazoa</taxon>
        <taxon>Ecdysozoa</taxon>
        <taxon>Nematoda</taxon>
        <taxon>Chromadorea</taxon>
        <taxon>Rhabditida</taxon>
        <taxon>Rhabditina</taxon>
        <taxon>Rhabditomorpha</taxon>
        <taxon>Rhabditoidea</taxon>
        <taxon>Rhabditidae</taxon>
        <taxon>Peloderinae</taxon>
        <taxon>Caenorhabditis</taxon>
    </lineage>
</organism>
<feature type="compositionally biased region" description="Basic and acidic residues" evidence="1">
    <location>
        <begin position="31"/>
        <end position="42"/>
    </location>
</feature>
<dbReference type="InParanoid" id="E3MN69"/>
<protein>
    <submittedName>
        <fullName evidence="2">Uncharacterized protein</fullName>
    </submittedName>
</protein>
<evidence type="ECO:0000313" key="2">
    <source>
        <dbReference type="EMBL" id="EFP06031.1"/>
    </source>
</evidence>
<evidence type="ECO:0000256" key="1">
    <source>
        <dbReference type="SAM" id="MobiDB-lite"/>
    </source>
</evidence>
<gene>
    <name evidence="2" type="ORF">CRE_04962</name>
</gene>
<accession>E3MN69</accession>
<reference evidence="2" key="1">
    <citation type="submission" date="2007-07" db="EMBL/GenBank/DDBJ databases">
        <title>PCAP assembly of the Caenorhabditis remanei genome.</title>
        <authorList>
            <consortium name="The Caenorhabditis remanei Sequencing Consortium"/>
            <person name="Wilson R.K."/>
        </authorList>
    </citation>
    <scope>NUCLEOTIDE SEQUENCE [LARGE SCALE GENOMIC DNA]</scope>
    <source>
        <strain evidence="2">PB4641</strain>
    </source>
</reference>
<dbReference type="AlphaFoldDB" id="E3MN69"/>
<dbReference type="CTD" id="9814487"/>
<dbReference type="KEGG" id="crq:GCK72_017416"/>
<proteinExistence type="predicted"/>
<feature type="region of interest" description="Disordered" evidence="1">
    <location>
        <begin position="23"/>
        <end position="42"/>
    </location>
</feature>
<dbReference type="Proteomes" id="UP000008281">
    <property type="component" value="Unassembled WGS sequence"/>
</dbReference>
<sequence length="42" mass="5218">MYPISPLQMVEHVRNHPKFINSRRIQRRKQKEMEAEKLKKEL</sequence>
<dbReference type="HOGENOM" id="CLU_3261037_0_0_1"/>
<evidence type="ECO:0000313" key="3">
    <source>
        <dbReference type="Proteomes" id="UP000008281"/>
    </source>
</evidence>
<dbReference type="RefSeq" id="XP_003102412.2">
    <property type="nucleotide sequence ID" value="XM_003102364.2"/>
</dbReference>
<dbReference type="GeneID" id="9814487"/>
<dbReference type="STRING" id="31234.E3MN69"/>
<dbReference type="EMBL" id="DS268459">
    <property type="protein sequence ID" value="EFP06031.1"/>
    <property type="molecule type" value="Genomic_DNA"/>
</dbReference>